<dbReference type="InterPro" id="IPR036910">
    <property type="entry name" value="HMG_box_dom_sf"/>
</dbReference>
<dbReference type="Gene3D" id="1.10.30.10">
    <property type="entry name" value="High mobility group box domain"/>
    <property type="match status" value="1"/>
</dbReference>
<keyword evidence="2" id="KW-0539">Nucleus</keyword>
<dbReference type="Pfam" id="PF00505">
    <property type="entry name" value="HMG_box"/>
    <property type="match status" value="1"/>
</dbReference>
<dbReference type="EMBL" id="JAWJWF010000046">
    <property type="protein sequence ID" value="KAK6624694.1"/>
    <property type="molecule type" value="Genomic_DNA"/>
</dbReference>
<accession>A0ABR1ARV6</accession>
<dbReference type="CDD" id="cd22029">
    <property type="entry name" value="HMG-box_SoxC"/>
    <property type="match status" value="1"/>
</dbReference>
<dbReference type="Proteomes" id="UP001359485">
    <property type="component" value="Unassembled WGS sequence"/>
</dbReference>
<feature type="region of interest" description="Disordered" evidence="3">
    <location>
        <begin position="98"/>
        <end position="197"/>
    </location>
</feature>
<feature type="compositionally biased region" description="Basic and acidic residues" evidence="3">
    <location>
        <begin position="235"/>
        <end position="244"/>
    </location>
</feature>
<evidence type="ECO:0000313" key="6">
    <source>
        <dbReference type="Proteomes" id="UP001359485"/>
    </source>
</evidence>
<keyword evidence="1 2" id="KW-0238">DNA-binding</keyword>
<sequence>MAYNRFPIRVLSNTCRYFDWTKKHNPNHIKRPMNAFMVWSQIERRKICEVQPDMHNAEISKRLGKRWKNLTDDERQPFIDEAEKLRILHMQEYPDYKYRPRKKVVKPASKTPSTSKKQKKFSQSQSNLNHDSNNNNSSLAHKTSLKDKALSQRQRSLALHRQSSSASRSATCRSPAERSCSPPTPASSPSTTPARHVPSILSRPQLTLPVTSTSLQQLPGTEPPTLASTQSRLKSRLEMDKAKETVTSTRYVSPPPQQRYSLPMPSPASAKVPSSPSCEIPGSPESATFYDDTSILLDAKLTSLTSLSSVTTPVSFTLVSTSPLKPGTIRILPFKPEPMDVTTDDVERIDIKEELVIKEEPIELVNDSISVNKVGDNYDLADLDCLTDLIQIPADLRVELDTLTSDLDPTFDSASSSSGSHFEFSCDSDVSDVLKGLGFNTTEWVDCTSFPSSVNC</sequence>
<evidence type="ECO:0000256" key="3">
    <source>
        <dbReference type="SAM" id="MobiDB-lite"/>
    </source>
</evidence>
<organism evidence="5 6">
    <name type="scientific">Polyplax serrata</name>
    <name type="common">Common mouse louse</name>
    <dbReference type="NCBI Taxonomy" id="468196"/>
    <lineage>
        <taxon>Eukaryota</taxon>
        <taxon>Metazoa</taxon>
        <taxon>Ecdysozoa</taxon>
        <taxon>Arthropoda</taxon>
        <taxon>Hexapoda</taxon>
        <taxon>Insecta</taxon>
        <taxon>Pterygota</taxon>
        <taxon>Neoptera</taxon>
        <taxon>Paraneoptera</taxon>
        <taxon>Psocodea</taxon>
        <taxon>Troctomorpha</taxon>
        <taxon>Phthiraptera</taxon>
        <taxon>Anoplura</taxon>
        <taxon>Polyplacidae</taxon>
        <taxon>Polyplax</taxon>
    </lineage>
</organism>
<feature type="compositionally biased region" description="Low complexity" evidence="3">
    <location>
        <begin position="106"/>
        <end position="139"/>
    </location>
</feature>
<evidence type="ECO:0000256" key="2">
    <source>
        <dbReference type="PROSITE-ProRule" id="PRU00267"/>
    </source>
</evidence>
<feature type="DNA-binding region" description="HMG box" evidence="2">
    <location>
        <begin position="29"/>
        <end position="97"/>
    </location>
</feature>
<dbReference type="InterPro" id="IPR050140">
    <property type="entry name" value="SRY-related_HMG-box_TF-like"/>
</dbReference>
<keyword evidence="6" id="KW-1185">Reference proteome</keyword>
<dbReference type="SUPFAM" id="SSF47095">
    <property type="entry name" value="HMG-box"/>
    <property type="match status" value="1"/>
</dbReference>
<protein>
    <recommendedName>
        <fullName evidence="4">HMG box domain-containing protein</fullName>
    </recommendedName>
</protein>
<reference evidence="5 6" key="1">
    <citation type="submission" date="2023-09" db="EMBL/GenBank/DDBJ databases">
        <title>Genomes of two closely related lineages of the louse Polyplax serrata with different host specificities.</title>
        <authorList>
            <person name="Martinu J."/>
            <person name="Tarabai H."/>
            <person name="Stefka J."/>
            <person name="Hypsa V."/>
        </authorList>
    </citation>
    <scope>NUCLEOTIDE SEQUENCE [LARGE SCALE GENOMIC DNA]</scope>
    <source>
        <strain evidence="5">98ZLc_SE</strain>
    </source>
</reference>
<dbReference type="PANTHER" id="PTHR10270">
    <property type="entry name" value="SOX TRANSCRIPTION FACTOR"/>
    <property type="match status" value="1"/>
</dbReference>
<feature type="compositionally biased region" description="Low complexity" evidence="3">
    <location>
        <begin position="151"/>
        <end position="170"/>
    </location>
</feature>
<evidence type="ECO:0000313" key="5">
    <source>
        <dbReference type="EMBL" id="KAK6624694.1"/>
    </source>
</evidence>
<dbReference type="PANTHER" id="PTHR10270:SF323">
    <property type="entry name" value="TRANSCRIPTION FACTOR SOX-14-RELATED"/>
    <property type="match status" value="1"/>
</dbReference>
<gene>
    <name evidence="5" type="ORF">RUM44_011553</name>
</gene>
<comment type="caution">
    <text evidence="5">The sequence shown here is derived from an EMBL/GenBank/DDBJ whole genome shotgun (WGS) entry which is preliminary data.</text>
</comment>
<evidence type="ECO:0000259" key="4">
    <source>
        <dbReference type="PROSITE" id="PS50118"/>
    </source>
</evidence>
<name>A0ABR1ARV6_POLSC</name>
<dbReference type="InterPro" id="IPR009071">
    <property type="entry name" value="HMG_box_dom"/>
</dbReference>
<dbReference type="PROSITE" id="PS50118">
    <property type="entry name" value="HMG_BOX_2"/>
    <property type="match status" value="1"/>
</dbReference>
<feature type="domain" description="HMG box" evidence="4">
    <location>
        <begin position="29"/>
        <end position="97"/>
    </location>
</feature>
<evidence type="ECO:0000256" key="1">
    <source>
        <dbReference type="ARBA" id="ARBA00023125"/>
    </source>
</evidence>
<feature type="region of interest" description="Disordered" evidence="3">
    <location>
        <begin position="214"/>
        <end position="285"/>
    </location>
</feature>
<feature type="compositionally biased region" description="Low complexity" evidence="3">
    <location>
        <begin position="267"/>
        <end position="277"/>
    </location>
</feature>
<proteinExistence type="predicted"/>
<dbReference type="SMART" id="SM00398">
    <property type="entry name" value="HMG"/>
    <property type="match status" value="1"/>
</dbReference>